<dbReference type="InterPro" id="IPR045584">
    <property type="entry name" value="Pilin-like"/>
</dbReference>
<evidence type="ECO:0000313" key="4">
    <source>
        <dbReference type="EMBL" id="MFD2309277.1"/>
    </source>
</evidence>
<gene>
    <name evidence="4" type="ORF">ACFSKX_02520</name>
</gene>
<dbReference type="InterPro" id="IPR001082">
    <property type="entry name" value="Pilin"/>
</dbReference>
<dbReference type="Pfam" id="PF00114">
    <property type="entry name" value="Pilin"/>
    <property type="match status" value="1"/>
</dbReference>
<keyword evidence="3" id="KW-0472">Membrane</keyword>
<evidence type="ECO:0000256" key="3">
    <source>
        <dbReference type="SAM" id="Phobius"/>
    </source>
</evidence>
<keyword evidence="3" id="KW-0812">Transmembrane</keyword>
<keyword evidence="5" id="KW-1185">Reference proteome</keyword>
<dbReference type="Proteomes" id="UP001597425">
    <property type="component" value="Unassembled WGS sequence"/>
</dbReference>
<dbReference type="RefSeq" id="WP_322746557.1">
    <property type="nucleotide sequence ID" value="NZ_JAPIVK010000004.1"/>
</dbReference>
<protein>
    <submittedName>
        <fullName evidence="4">Pilin</fullName>
    </submittedName>
</protein>
<dbReference type="InterPro" id="IPR012902">
    <property type="entry name" value="N_methyl_site"/>
</dbReference>
<evidence type="ECO:0000313" key="5">
    <source>
        <dbReference type="Proteomes" id="UP001597425"/>
    </source>
</evidence>
<organism evidence="4 5">
    <name type="scientific">Microbulbifer halophilus</name>
    <dbReference type="NCBI Taxonomy" id="453963"/>
    <lineage>
        <taxon>Bacteria</taxon>
        <taxon>Pseudomonadati</taxon>
        <taxon>Pseudomonadota</taxon>
        <taxon>Gammaproteobacteria</taxon>
        <taxon>Cellvibrionales</taxon>
        <taxon>Microbulbiferaceae</taxon>
        <taxon>Microbulbifer</taxon>
    </lineage>
</organism>
<reference evidence="5" key="1">
    <citation type="journal article" date="2019" name="Int. J. Syst. Evol. Microbiol.">
        <title>The Global Catalogue of Microorganisms (GCM) 10K type strain sequencing project: providing services to taxonomists for standard genome sequencing and annotation.</title>
        <authorList>
            <consortium name="The Broad Institute Genomics Platform"/>
            <consortium name="The Broad Institute Genome Sequencing Center for Infectious Disease"/>
            <person name="Wu L."/>
            <person name="Ma J."/>
        </authorList>
    </citation>
    <scope>NUCLEOTIDE SEQUENCE [LARGE SCALE GENOMIC DNA]</scope>
    <source>
        <strain evidence="5">KCTC 12848</strain>
    </source>
</reference>
<dbReference type="EMBL" id="JBHUJD010000002">
    <property type="protein sequence ID" value="MFD2309277.1"/>
    <property type="molecule type" value="Genomic_DNA"/>
</dbReference>
<keyword evidence="2" id="KW-0488">Methylation</keyword>
<dbReference type="Pfam" id="PF07963">
    <property type="entry name" value="N_methyl"/>
    <property type="match status" value="1"/>
</dbReference>
<comment type="similarity">
    <text evidence="1">Belongs to the N-Me-Phe pilin family.</text>
</comment>
<name>A0ABW5E7I2_9GAMM</name>
<sequence>MEKQYGFTLIEVMISVAIVGILAAIAIPQYYDYVARGQVSRVVSEISSLKTSVEDELMRGLAPSIDESSVGSPQAELGFRGSDLLGTAGNLTASDLTINGFAVGDLTGSLDVIIGGNASPSIAGASISLVRSDQGLWTCQVDGTGAGAGWKVSYIPAGCDGS</sequence>
<evidence type="ECO:0000256" key="2">
    <source>
        <dbReference type="ARBA" id="ARBA00022481"/>
    </source>
</evidence>
<keyword evidence="3" id="KW-1133">Transmembrane helix</keyword>
<dbReference type="SUPFAM" id="SSF54523">
    <property type="entry name" value="Pili subunits"/>
    <property type="match status" value="1"/>
</dbReference>
<feature type="transmembrane region" description="Helical" evidence="3">
    <location>
        <begin position="12"/>
        <end position="31"/>
    </location>
</feature>
<accession>A0ABW5E7I2</accession>
<dbReference type="NCBIfam" id="TIGR02532">
    <property type="entry name" value="IV_pilin_GFxxxE"/>
    <property type="match status" value="1"/>
</dbReference>
<dbReference type="Gene3D" id="3.30.700.10">
    <property type="entry name" value="Glycoprotein, Type 4 Pilin"/>
    <property type="match status" value="1"/>
</dbReference>
<evidence type="ECO:0000256" key="1">
    <source>
        <dbReference type="ARBA" id="ARBA00005233"/>
    </source>
</evidence>
<proteinExistence type="inferred from homology"/>
<comment type="caution">
    <text evidence="4">The sequence shown here is derived from an EMBL/GenBank/DDBJ whole genome shotgun (WGS) entry which is preliminary data.</text>
</comment>